<sequence length="52" mass="5622">MKCVSGSSKDVAATTTPSSVISLPAKTRTKPGRPPIVAILPVPRRDFSHEWF</sequence>
<proteinExistence type="predicted"/>
<reference evidence="2" key="2">
    <citation type="journal article" date="2015" name="Data Brief">
        <title>Shoot transcriptome of the giant reed, Arundo donax.</title>
        <authorList>
            <person name="Barrero R.A."/>
            <person name="Guerrero F.D."/>
            <person name="Moolhuijzen P."/>
            <person name="Goolsby J.A."/>
            <person name="Tidwell J."/>
            <person name="Bellgard S.E."/>
            <person name="Bellgard M.I."/>
        </authorList>
    </citation>
    <scope>NUCLEOTIDE SEQUENCE</scope>
    <source>
        <tissue evidence="2">Shoot tissue taken approximately 20 cm above the soil surface</tissue>
    </source>
</reference>
<feature type="region of interest" description="Disordered" evidence="1">
    <location>
        <begin position="1"/>
        <end position="37"/>
    </location>
</feature>
<dbReference type="EMBL" id="GBRH01230778">
    <property type="protein sequence ID" value="JAD67117.1"/>
    <property type="molecule type" value="Transcribed_RNA"/>
</dbReference>
<dbReference type="AlphaFoldDB" id="A0A0A9C6K5"/>
<feature type="compositionally biased region" description="Polar residues" evidence="1">
    <location>
        <begin position="1"/>
        <end position="21"/>
    </location>
</feature>
<protein>
    <submittedName>
        <fullName evidence="2">Uncharacterized protein</fullName>
    </submittedName>
</protein>
<reference evidence="2" key="1">
    <citation type="submission" date="2014-09" db="EMBL/GenBank/DDBJ databases">
        <authorList>
            <person name="Magalhaes I.L.F."/>
            <person name="Oliveira U."/>
            <person name="Santos F.R."/>
            <person name="Vidigal T.H.D.A."/>
            <person name="Brescovit A.D."/>
            <person name="Santos A.J."/>
        </authorList>
    </citation>
    <scope>NUCLEOTIDE SEQUENCE</scope>
    <source>
        <tissue evidence="2">Shoot tissue taken approximately 20 cm above the soil surface</tissue>
    </source>
</reference>
<name>A0A0A9C6K5_ARUDO</name>
<evidence type="ECO:0000256" key="1">
    <source>
        <dbReference type="SAM" id="MobiDB-lite"/>
    </source>
</evidence>
<organism evidence="2">
    <name type="scientific">Arundo donax</name>
    <name type="common">Giant reed</name>
    <name type="synonym">Donax arundinaceus</name>
    <dbReference type="NCBI Taxonomy" id="35708"/>
    <lineage>
        <taxon>Eukaryota</taxon>
        <taxon>Viridiplantae</taxon>
        <taxon>Streptophyta</taxon>
        <taxon>Embryophyta</taxon>
        <taxon>Tracheophyta</taxon>
        <taxon>Spermatophyta</taxon>
        <taxon>Magnoliopsida</taxon>
        <taxon>Liliopsida</taxon>
        <taxon>Poales</taxon>
        <taxon>Poaceae</taxon>
        <taxon>PACMAD clade</taxon>
        <taxon>Arundinoideae</taxon>
        <taxon>Arundineae</taxon>
        <taxon>Arundo</taxon>
    </lineage>
</organism>
<accession>A0A0A9C6K5</accession>
<evidence type="ECO:0000313" key="2">
    <source>
        <dbReference type="EMBL" id="JAD67117.1"/>
    </source>
</evidence>